<accession>A0ABV4XDU6</accession>
<dbReference type="SUPFAM" id="SSF50998">
    <property type="entry name" value="Quinoprotein alcohol dehydrogenase-like"/>
    <property type="match status" value="1"/>
</dbReference>
<dbReference type="RefSeq" id="WP_413273967.1">
    <property type="nucleotide sequence ID" value="NZ_JBHFNQ010000214.1"/>
</dbReference>
<protein>
    <submittedName>
        <fullName evidence="1">Aryl-sulfate sulfotransferase</fullName>
    </submittedName>
</protein>
<evidence type="ECO:0000313" key="2">
    <source>
        <dbReference type="Proteomes" id="UP001576774"/>
    </source>
</evidence>
<dbReference type="Proteomes" id="UP001576774">
    <property type="component" value="Unassembled WGS sequence"/>
</dbReference>
<dbReference type="PANTHER" id="PTHR35340:SF5">
    <property type="entry name" value="ASST-DOMAIN-CONTAINING PROTEIN"/>
    <property type="match status" value="1"/>
</dbReference>
<dbReference type="PANTHER" id="PTHR35340">
    <property type="entry name" value="PQQ ENZYME REPEAT PROTEIN-RELATED"/>
    <property type="match status" value="1"/>
</dbReference>
<dbReference type="InterPro" id="IPR011047">
    <property type="entry name" value="Quinoprotein_ADH-like_sf"/>
</dbReference>
<sequence>MMLKSILPRLRNIILRLAALLLLSVALVNIATGNAIALPSVFPTGTTIYDPVRAYNSYVLFSAPDGNTHLIDMDGNEVHRWNKFGFPPEMLDPAQTNGEKGHILVQLENGISPFGDIFANQEVGELDWNGTVVWRWGTQAPGGRACQNHDISRLPNGNTLLLTTIEHRVAGVSDRAIADQKIVEVSKDGEIVWSWTAGDHLNEFGISPRGRALLRQAYSSSKQEFGGFLTLNDMQPVGPNPWFDAGDKRFAPDNIVIDSREISFIAIIDKQTGKIVWRLGPDYLTENQQTQEATAVARTSLRPRFSLSTPRPVDQTSGQHDAHLIPQGLPGAGNLLVFDNEGPSGFPPTRLSVEPGSRILEIDPQTKIIVWQYTGIDSDQPSWGFYSSFISSARRLPNGNTLIDEGMTGRLFQVTPSGEIVWEYVNPYYSRQKLDFDREVSVNWVYRAQPIPYSWVPDNTPHTEAAIEPPQNSEFRVTQLPNGRQ</sequence>
<dbReference type="Pfam" id="PF05935">
    <property type="entry name" value="Arylsulfotrans"/>
    <property type="match status" value="1"/>
</dbReference>
<dbReference type="InterPro" id="IPR053143">
    <property type="entry name" value="Arylsulfate_ST"/>
</dbReference>
<gene>
    <name evidence="1" type="ORF">ACE1CC_29330</name>
</gene>
<dbReference type="EMBL" id="JBHFNQ010000214">
    <property type="protein sequence ID" value="MFB2880973.1"/>
    <property type="molecule type" value="Genomic_DNA"/>
</dbReference>
<evidence type="ECO:0000313" key="1">
    <source>
        <dbReference type="EMBL" id="MFB2880973.1"/>
    </source>
</evidence>
<dbReference type="InterPro" id="IPR010262">
    <property type="entry name" value="Arylsulfotransferase_bact"/>
</dbReference>
<comment type="caution">
    <text evidence="1">The sequence shown here is derived from an EMBL/GenBank/DDBJ whole genome shotgun (WGS) entry which is preliminary data.</text>
</comment>
<proteinExistence type="predicted"/>
<organism evidence="1 2">
    <name type="scientific">Floridaenema aerugineum BLCC-F46</name>
    <dbReference type="NCBI Taxonomy" id="3153654"/>
    <lineage>
        <taxon>Bacteria</taxon>
        <taxon>Bacillati</taxon>
        <taxon>Cyanobacteriota</taxon>
        <taxon>Cyanophyceae</taxon>
        <taxon>Oscillatoriophycideae</taxon>
        <taxon>Aerosakkonematales</taxon>
        <taxon>Aerosakkonemataceae</taxon>
        <taxon>Floridanema</taxon>
        <taxon>Floridanema aerugineum</taxon>
    </lineage>
</organism>
<reference evidence="1 2" key="1">
    <citation type="submission" date="2024-09" db="EMBL/GenBank/DDBJ databases">
        <title>Floridaenema gen nov. (Aerosakkonemataceae, Aerosakkonematales ord. nov., Cyanobacteria) from benthic tropical and subtropical fresh waters, with the description of four new species.</title>
        <authorList>
            <person name="Moretto J.A."/>
            <person name="Berthold D.E."/>
            <person name="Lefler F.W."/>
            <person name="Huang I.-S."/>
            <person name="Laughinghouse H. IV."/>
        </authorList>
    </citation>
    <scope>NUCLEOTIDE SEQUENCE [LARGE SCALE GENOMIC DNA]</scope>
    <source>
        <strain evidence="1 2">BLCC-F46</strain>
    </source>
</reference>
<name>A0ABV4XDU6_9CYAN</name>
<keyword evidence="2" id="KW-1185">Reference proteome</keyword>